<evidence type="ECO:0000256" key="3">
    <source>
        <dbReference type="ARBA" id="ARBA00023136"/>
    </source>
</evidence>
<dbReference type="Pfam" id="PF00153">
    <property type="entry name" value="Mito_carr"/>
    <property type="match status" value="1"/>
</dbReference>
<keyword evidence="3" id="KW-0472">Membrane</keyword>
<evidence type="ECO:0000313" key="5">
    <source>
        <dbReference type="Proteomes" id="UP000245207"/>
    </source>
</evidence>
<organism evidence="4 5">
    <name type="scientific">Artemisia annua</name>
    <name type="common">Sweet wormwood</name>
    <dbReference type="NCBI Taxonomy" id="35608"/>
    <lineage>
        <taxon>Eukaryota</taxon>
        <taxon>Viridiplantae</taxon>
        <taxon>Streptophyta</taxon>
        <taxon>Embryophyta</taxon>
        <taxon>Tracheophyta</taxon>
        <taxon>Spermatophyta</taxon>
        <taxon>Magnoliopsida</taxon>
        <taxon>eudicotyledons</taxon>
        <taxon>Gunneridae</taxon>
        <taxon>Pentapetalae</taxon>
        <taxon>asterids</taxon>
        <taxon>campanulids</taxon>
        <taxon>Asterales</taxon>
        <taxon>Asteraceae</taxon>
        <taxon>Asteroideae</taxon>
        <taxon>Anthemideae</taxon>
        <taxon>Artemisiinae</taxon>
        <taxon>Artemisia</taxon>
    </lineage>
</organism>
<comment type="subcellular location">
    <subcellularLocation>
        <location evidence="1">Membrane</location>
        <topology evidence="1">Multi-pass membrane protein</topology>
    </subcellularLocation>
</comment>
<dbReference type="STRING" id="35608.A0A2U1PU02"/>
<evidence type="ECO:0000256" key="2">
    <source>
        <dbReference type="ARBA" id="ARBA00022692"/>
    </source>
</evidence>
<accession>A0A2U1PU02</accession>
<dbReference type="OrthoDB" id="756301at2759"/>
<proteinExistence type="predicted"/>
<name>A0A2U1PU02_ARTAN</name>
<reference evidence="4 5" key="1">
    <citation type="journal article" date="2018" name="Mol. Plant">
        <title>The genome of Artemisia annua provides insight into the evolution of Asteraceae family and artemisinin biosynthesis.</title>
        <authorList>
            <person name="Shen Q."/>
            <person name="Zhang L."/>
            <person name="Liao Z."/>
            <person name="Wang S."/>
            <person name="Yan T."/>
            <person name="Shi P."/>
            <person name="Liu M."/>
            <person name="Fu X."/>
            <person name="Pan Q."/>
            <person name="Wang Y."/>
            <person name="Lv Z."/>
            <person name="Lu X."/>
            <person name="Zhang F."/>
            <person name="Jiang W."/>
            <person name="Ma Y."/>
            <person name="Chen M."/>
            <person name="Hao X."/>
            <person name="Li L."/>
            <person name="Tang Y."/>
            <person name="Lv G."/>
            <person name="Zhou Y."/>
            <person name="Sun X."/>
            <person name="Brodelius P.E."/>
            <person name="Rose J.K.C."/>
            <person name="Tang K."/>
        </authorList>
    </citation>
    <scope>NUCLEOTIDE SEQUENCE [LARGE SCALE GENOMIC DNA]</scope>
    <source>
        <strain evidence="5">cv. Huhao1</strain>
        <tissue evidence="4">Leaf</tissue>
    </source>
</reference>
<dbReference type="InterPro" id="IPR023395">
    <property type="entry name" value="MCP_dom_sf"/>
</dbReference>
<dbReference type="GO" id="GO:0016020">
    <property type="term" value="C:membrane"/>
    <property type="evidence" value="ECO:0007669"/>
    <property type="project" value="UniProtKB-SubCell"/>
</dbReference>
<gene>
    <name evidence="4" type="ORF">CTI12_AA111890</name>
</gene>
<comment type="caution">
    <text evidence="4">The sequence shown here is derived from an EMBL/GenBank/DDBJ whole genome shotgun (WGS) entry which is preliminary data.</text>
</comment>
<evidence type="ECO:0000313" key="4">
    <source>
        <dbReference type="EMBL" id="PWA89236.1"/>
    </source>
</evidence>
<dbReference type="EMBL" id="PKPP01000736">
    <property type="protein sequence ID" value="PWA89236.1"/>
    <property type="molecule type" value="Genomic_DNA"/>
</dbReference>
<keyword evidence="2" id="KW-0812">Transmembrane</keyword>
<dbReference type="Proteomes" id="UP000245207">
    <property type="component" value="Unassembled WGS sequence"/>
</dbReference>
<sequence length="176" mass="20130">MGVKNPLIWWASPLKVASHFGSSGVDVAAATGVTHPLDVHKVRQQMQRVRQKGPFSGMVWWSAICHKYRAVRREGAWSLFLVFDANIFMKIASGSCFWCFCHFADQPYGSFKGEILYVLKFEPLHILRNEVPHDRTNHFFIKVICCIAQNSNAFSCQKFIIVTIFIHLINETLVVE</sequence>
<protein>
    <submittedName>
        <fullName evidence="4">Mitochondrial carrier domain-containing protein</fullName>
    </submittedName>
</protein>
<dbReference type="SUPFAM" id="SSF103506">
    <property type="entry name" value="Mitochondrial carrier"/>
    <property type="match status" value="1"/>
</dbReference>
<dbReference type="InterPro" id="IPR018108">
    <property type="entry name" value="MCP_transmembrane"/>
</dbReference>
<keyword evidence="5" id="KW-1185">Reference proteome</keyword>
<evidence type="ECO:0000256" key="1">
    <source>
        <dbReference type="ARBA" id="ARBA00004141"/>
    </source>
</evidence>
<dbReference type="AlphaFoldDB" id="A0A2U1PU02"/>
<dbReference type="Gene3D" id="1.50.40.10">
    <property type="entry name" value="Mitochondrial carrier domain"/>
    <property type="match status" value="1"/>
</dbReference>